<gene>
    <name evidence="1" type="ORF">Patl1_23590</name>
</gene>
<accession>A0ACC1A264</accession>
<reference evidence="2" key="1">
    <citation type="journal article" date="2023" name="G3 (Bethesda)">
        <title>Genome assembly and association tests identify interacting loci associated with vigor, precocity, and sex in interspecific pistachio rootstocks.</title>
        <authorList>
            <person name="Palmer W."/>
            <person name="Jacygrad E."/>
            <person name="Sagayaradj S."/>
            <person name="Cavanaugh K."/>
            <person name="Han R."/>
            <person name="Bertier L."/>
            <person name="Beede B."/>
            <person name="Kafkas S."/>
            <person name="Golino D."/>
            <person name="Preece J."/>
            <person name="Michelmore R."/>
        </authorList>
    </citation>
    <scope>NUCLEOTIDE SEQUENCE [LARGE SCALE GENOMIC DNA]</scope>
</reference>
<proteinExistence type="predicted"/>
<evidence type="ECO:0000313" key="2">
    <source>
        <dbReference type="Proteomes" id="UP001164250"/>
    </source>
</evidence>
<protein>
    <submittedName>
        <fullName evidence="1">Uncharacterized protein</fullName>
    </submittedName>
</protein>
<name>A0ACC1A264_9ROSI</name>
<keyword evidence="2" id="KW-1185">Reference proteome</keyword>
<organism evidence="1 2">
    <name type="scientific">Pistacia atlantica</name>
    <dbReference type="NCBI Taxonomy" id="434234"/>
    <lineage>
        <taxon>Eukaryota</taxon>
        <taxon>Viridiplantae</taxon>
        <taxon>Streptophyta</taxon>
        <taxon>Embryophyta</taxon>
        <taxon>Tracheophyta</taxon>
        <taxon>Spermatophyta</taxon>
        <taxon>Magnoliopsida</taxon>
        <taxon>eudicotyledons</taxon>
        <taxon>Gunneridae</taxon>
        <taxon>Pentapetalae</taxon>
        <taxon>rosids</taxon>
        <taxon>malvids</taxon>
        <taxon>Sapindales</taxon>
        <taxon>Anacardiaceae</taxon>
        <taxon>Pistacia</taxon>
    </lineage>
</organism>
<comment type="caution">
    <text evidence="1">The sequence shown here is derived from an EMBL/GenBank/DDBJ whole genome shotgun (WGS) entry which is preliminary data.</text>
</comment>
<evidence type="ECO:0000313" key="1">
    <source>
        <dbReference type="EMBL" id="KAJ0080128.1"/>
    </source>
</evidence>
<dbReference type="EMBL" id="CM047909">
    <property type="protein sequence ID" value="KAJ0080128.1"/>
    <property type="molecule type" value="Genomic_DNA"/>
</dbReference>
<sequence length="102" mass="11095">MSYIILCSGVAIGAGFQSVVAYINLGSYYVVGIPVGCVLGYVANLGIKGLWVGLLAGVGLQTVILSYVVWRTDWDDQVNKASNRINRWLLKPTEESNQNSTR</sequence>
<dbReference type="Proteomes" id="UP001164250">
    <property type="component" value="Chromosome 13"/>
</dbReference>